<keyword evidence="2" id="KW-1185">Reference proteome</keyword>
<comment type="caution">
    <text evidence="1">The sequence shown here is derived from an EMBL/GenBank/DDBJ whole genome shotgun (WGS) entry which is preliminary data.</text>
</comment>
<sequence length="90" mass="10251">MTDCPHHSGIETALKAICQKMDIRFDAQDKALEKATQEMDRRLEGMNEFRRQLDMQAGTFATRTELKAEADKLELRLAPLLRMGAIREGS</sequence>
<feature type="non-terminal residue" evidence="1">
    <location>
        <position position="90"/>
    </location>
</feature>
<evidence type="ECO:0000313" key="2">
    <source>
        <dbReference type="Proteomes" id="UP001196980"/>
    </source>
</evidence>
<dbReference type="RefSeq" id="WP_218254404.1">
    <property type="nucleotide sequence ID" value="NZ_JABXWD010000809.1"/>
</dbReference>
<protein>
    <submittedName>
        <fullName evidence="1">Uncharacterized protein</fullName>
    </submittedName>
</protein>
<proteinExistence type="predicted"/>
<dbReference type="Proteomes" id="UP001196980">
    <property type="component" value="Unassembled WGS sequence"/>
</dbReference>
<evidence type="ECO:0000313" key="1">
    <source>
        <dbReference type="EMBL" id="MBV6343791.1"/>
    </source>
</evidence>
<name>A0ABS6S4N4_9BACT</name>
<accession>A0ABS6S4N4</accession>
<reference evidence="1 2" key="1">
    <citation type="journal article" date="2020" name="J Geophys Res Biogeosci">
        <title>Magnetotaxis as an Adaptation to Enable Bacterial Shuttling of Microbial Sulfur and Sulfur Cycling Across Aquatic Oxic#Anoxic Interfaces.</title>
        <authorList>
            <person name="Li J."/>
            <person name="Liu P."/>
            <person name="Wang J."/>
            <person name="Roberts A.P."/>
            <person name="Pan Y."/>
        </authorList>
    </citation>
    <scope>NUCLEOTIDE SEQUENCE [LARGE SCALE GENOMIC DNA]</scope>
    <source>
        <strain evidence="1 2">MYR-1_YQ</strain>
    </source>
</reference>
<organism evidence="1 2">
    <name type="scientific">Candidatus Magnetobacterium casense</name>
    <dbReference type="NCBI Taxonomy" id="1455061"/>
    <lineage>
        <taxon>Bacteria</taxon>
        <taxon>Pseudomonadati</taxon>
        <taxon>Nitrospirota</taxon>
        <taxon>Thermodesulfovibrionia</taxon>
        <taxon>Thermodesulfovibrionales</taxon>
        <taxon>Candidatus Magnetobacteriaceae</taxon>
        <taxon>Candidatus Magnetobacterium</taxon>
    </lineage>
</organism>
<gene>
    <name evidence="1" type="ORF">HWQ67_19670</name>
</gene>
<dbReference type="EMBL" id="JABXWD010000809">
    <property type="protein sequence ID" value="MBV6343791.1"/>
    <property type="molecule type" value="Genomic_DNA"/>
</dbReference>